<evidence type="ECO:0000313" key="3">
    <source>
        <dbReference type="EMBL" id="AVO44506.1"/>
    </source>
</evidence>
<gene>
    <name evidence="3" type="ORF">C6569_05190</name>
</gene>
<dbReference type="PANTHER" id="PTHR30041">
    <property type="entry name" value="ARSENATE REDUCTASE"/>
    <property type="match status" value="1"/>
</dbReference>
<name>A0A2S0N8R4_9HYPH</name>
<comment type="similarity">
    <text evidence="1 2">Belongs to the ArsC family.</text>
</comment>
<dbReference type="CDD" id="cd03035">
    <property type="entry name" value="ArsC_Yffb"/>
    <property type="match status" value="1"/>
</dbReference>
<dbReference type="PANTHER" id="PTHR30041:SF8">
    <property type="entry name" value="PROTEIN YFFB"/>
    <property type="match status" value="1"/>
</dbReference>
<dbReference type="NCBIfam" id="TIGR01617">
    <property type="entry name" value="arsC_related"/>
    <property type="match status" value="1"/>
</dbReference>
<dbReference type="InterPro" id="IPR006660">
    <property type="entry name" value="Arsenate_reductase-like"/>
</dbReference>
<dbReference type="RefSeq" id="WP_106747836.1">
    <property type="nucleotide sequence ID" value="NZ_CP027668.1"/>
</dbReference>
<dbReference type="AlphaFoldDB" id="A0A2S0N8R4"/>
<dbReference type="Pfam" id="PF03960">
    <property type="entry name" value="ArsC"/>
    <property type="match status" value="1"/>
</dbReference>
<dbReference type="OrthoDB" id="9803749at2"/>
<dbReference type="InterPro" id="IPR036249">
    <property type="entry name" value="Thioredoxin-like_sf"/>
</dbReference>
<evidence type="ECO:0000256" key="2">
    <source>
        <dbReference type="PROSITE-ProRule" id="PRU01282"/>
    </source>
</evidence>
<sequence length="116" mass="12854">MTVTIYGITTCDTVRKARTWLDQKGITYHFHDFRKDGLDAARLGGWLDGLGWETVLNRAGTSFRALPEAERTGLDRDKAAALILANPTLVKRPVLDADGRVTVGFKPDTYAALFSR</sequence>
<dbReference type="Proteomes" id="UP000237889">
    <property type="component" value="Chromosome"/>
</dbReference>
<accession>A0A2S0N8R4</accession>
<dbReference type="InterPro" id="IPR006504">
    <property type="entry name" value="Tscrpt_reg_Spx/MgsR"/>
</dbReference>
<keyword evidence="4" id="KW-1185">Reference proteome</keyword>
<dbReference type="PROSITE" id="PS51353">
    <property type="entry name" value="ARSC"/>
    <property type="match status" value="1"/>
</dbReference>
<protein>
    <submittedName>
        <fullName evidence="3">Arsenate reductase</fullName>
    </submittedName>
</protein>
<dbReference type="EMBL" id="CP027668">
    <property type="protein sequence ID" value="AVO44506.1"/>
    <property type="molecule type" value="Genomic_DNA"/>
</dbReference>
<proteinExistence type="inferred from homology"/>
<organism evidence="3 4">
    <name type="scientific">Phreatobacter cathodiphilus</name>
    <dbReference type="NCBI Taxonomy" id="1868589"/>
    <lineage>
        <taxon>Bacteria</taxon>
        <taxon>Pseudomonadati</taxon>
        <taxon>Pseudomonadota</taxon>
        <taxon>Alphaproteobacteria</taxon>
        <taxon>Hyphomicrobiales</taxon>
        <taxon>Phreatobacteraceae</taxon>
        <taxon>Phreatobacter</taxon>
    </lineage>
</organism>
<evidence type="ECO:0000256" key="1">
    <source>
        <dbReference type="ARBA" id="ARBA00007198"/>
    </source>
</evidence>
<dbReference type="SUPFAM" id="SSF52833">
    <property type="entry name" value="Thioredoxin-like"/>
    <property type="match status" value="1"/>
</dbReference>
<dbReference type="KEGG" id="phr:C6569_05190"/>
<reference evidence="3 4" key="1">
    <citation type="submission" date="2018-03" db="EMBL/GenBank/DDBJ databases">
        <title>Genome sequencing of Phreatobacter sp.</title>
        <authorList>
            <person name="Kim S.-J."/>
            <person name="Heo J."/>
            <person name="Kwon S.-W."/>
        </authorList>
    </citation>
    <scope>NUCLEOTIDE SEQUENCE [LARGE SCALE GENOMIC DNA]</scope>
    <source>
        <strain evidence="3 4">S-12</strain>
    </source>
</reference>
<evidence type="ECO:0000313" key="4">
    <source>
        <dbReference type="Proteomes" id="UP000237889"/>
    </source>
</evidence>
<dbReference type="Gene3D" id="3.40.30.10">
    <property type="entry name" value="Glutaredoxin"/>
    <property type="match status" value="1"/>
</dbReference>